<protein>
    <submittedName>
        <fullName evidence="2">Uncharacterized protein</fullName>
    </submittedName>
</protein>
<feature type="compositionally biased region" description="Polar residues" evidence="1">
    <location>
        <begin position="22"/>
        <end position="39"/>
    </location>
</feature>
<dbReference type="EMBL" id="JAHQIW010000835">
    <property type="protein sequence ID" value="KAJ1350327.1"/>
    <property type="molecule type" value="Genomic_DNA"/>
</dbReference>
<feature type="region of interest" description="Disordered" evidence="1">
    <location>
        <begin position="20"/>
        <end position="39"/>
    </location>
</feature>
<name>A0AAD5M156_PARTN</name>
<dbReference type="AlphaFoldDB" id="A0AAD5M156"/>
<organism evidence="2 3">
    <name type="scientific">Parelaphostrongylus tenuis</name>
    <name type="common">Meningeal worm</name>
    <dbReference type="NCBI Taxonomy" id="148309"/>
    <lineage>
        <taxon>Eukaryota</taxon>
        <taxon>Metazoa</taxon>
        <taxon>Ecdysozoa</taxon>
        <taxon>Nematoda</taxon>
        <taxon>Chromadorea</taxon>
        <taxon>Rhabditida</taxon>
        <taxon>Rhabditina</taxon>
        <taxon>Rhabditomorpha</taxon>
        <taxon>Strongyloidea</taxon>
        <taxon>Metastrongylidae</taxon>
        <taxon>Parelaphostrongylus</taxon>
    </lineage>
</organism>
<reference evidence="2" key="1">
    <citation type="submission" date="2021-06" db="EMBL/GenBank/DDBJ databases">
        <title>Parelaphostrongylus tenuis whole genome reference sequence.</title>
        <authorList>
            <person name="Garwood T.J."/>
            <person name="Larsen P.A."/>
            <person name="Fountain-Jones N.M."/>
            <person name="Garbe J.R."/>
            <person name="Macchietto M.G."/>
            <person name="Kania S.A."/>
            <person name="Gerhold R.W."/>
            <person name="Richards J.E."/>
            <person name="Wolf T.M."/>
        </authorList>
    </citation>
    <scope>NUCLEOTIDE SEQUENCE</scope>
    <source>
        <strain evidence="2">MNPRO001-30</strain>
        <tissue evidence="2">Meninges</tissue>
    </source>
</reference>
<keyword evidence="3" id="KW-1185">Reference proteome</keyword>
<dbReference type="Proteomes" id="UP001196413">
    <property type="component" value="Unassembled WGS sequence"/>
</dbReference>
<evidence type="ECO:0000313" key="3">
    <source>
        <dbReference type="Proteomes" id="UP001196413"/>
    </source>
</evidence>
<evidence type="ECO:0000256" key="1">
    <source>
        <dbReference type="SAM" id="MobiDB-lite"/>
    </source>
</evidence>
<evidence type="ECO:0000313" key="2">
    <source>
        <dbReference type="EMBL" id="KAJ1350327.1"/>
    </source>
</evidence>
<accession>A0AAD5M156</accession>
<proteinExistence type="predicted"/>
<comment type="caution">
    <text evidence="2">The sequence shown here is derived from an EMBL/GenBank/DDBJ whole genome shotgun (WGS) entry which is preliminary data.</text>
</comment>
<sequence>MKLWFILPATNSAAGHYRVKQQENSEAGDSASSLFEASSGENCMQSSSEVQRFVAEGEALRNKESALQDEVRVRNLARQGRRVSPVSPVVPLIVE</sequence>
<gene>
    <name evidence="2" type="ORF">KIN20_006093</name>
</gene>